<dbReference type="EMBL" id="JAPMOS010000003">
    <property type="protein sequence ID" value="KAJ4462313.1"/>
    <property type="molecule type" value="Genomic_DNA"/>
</dbReference>
<feature type="transmembrane region" description="Helical" evidence="1">
    <location>
        <begin position="9"/>
        <end position="29"/>
    </location>
</feature>
<keyword evidence="3" id="KW-1185">Reference proteome</keyword>
<dbReference type="Proteomes" id="UP001141327">
    <property type="component" value="Unassembled WGS sequence"/>
</dbReference>
<organism evidence="2 3">
    <name type="scientific">Paratrimastix pyriformis</name>
    <dbReference type="NCBI Taxonomy" id="342808"/>
    <lineage>
        <taxon>Eukaryota</taxon>
        <taxon>Metamonada</taxon>
        <taxon>Preaxostyla</taxon>
        <taxon>Paratrimastigidae</taxon>
        <taxon>Paratrimastix</taxon>
    </lineage>
</organism>
<evidence type="ECO:0000313" key="2">
    <source>
        <dbReference type="EMBL" id="KAJ4462313.1"/>
    </source>
</evidence>
<dbReference type="PANTHER" id="PTHR11183">
    <property type="entry name" value="GLYCOGENIN SUBFAMILY MEMBER"/>
    <property type="match status" value="1"/>
</dbReference>
<protein>
    <submittedName>
        <fullName evidence="2">Uncharacterized protein</fullName>
    </submittedName>
</protein>
<dbReference type="Gene3D" id="3.90.550.10">
    <property type="entry name" value="Spore Coat Polysaccharide Biosynthesis Protein SpsA, Chain A"/>
    <property type="match status" value="2"/>
</dbReference>
<comment type="caution">
    <text evidence="2">The sequence shown here is derived from an EMBL/GenBank/DDBJ whole genome shotgun (WGS) entry which is preliminary data.</text>
</comment>
<dbReference type="InterPro" id="IPR050587">
    <property type="entry name" value="GNT1/Glycosyltrans_8"/>
</dbReference>
<evidence type="ECO:0000313" key="3">
    <source>
        <dbReference type="Proteomes" id="UP001141327"/>
    </source>
</evidence>
<evidence type="ECO:0000256" key="1">
    <source>
        <dbReference type="SAM" id="Phobius"/>
    </source>
</evidence>
<keyword evidence="1" id="KW-1133">Transmembrane helix</keyword>
<reference evidence="2" key="1">
    <citation type="journal article" date="2022" name="bioRxiv">
        <title>Genomics of Preaxostyla Flagellates Illuminates Evolutionary Transitions and the Path Towards Mitochondrial Loss.</title>
        <authorList>
            <person name="Novak L.V.F."/>
            <person name="Treitli S.C."/>
            <person name="Pyrih J."/>
            <person name="Halakuc P."/>
            <person name="Pipaliya S.V."/>
            <person name="Vacek V."/>
            <person name="Brzon O."/>
            <person name="Soukal P."/>
            <person name="Eme L."/>
            <person name="Dacks J.B."/>
            <person name="Karnkowska A."/>
            <person name="Elias M."/>
            <person name="Hampl V."/>
        </authorList>
    </citation>
    <scope>NUCLEOTIDE SEQUENCE</scope>
    <source>
        <strain evidence="2">RCP-MX</strain>
    </source>
</reference>
<gene>
    <name evidence="2" type="ORF">PAPYR_922</name>
</gene>
<dbReference type="InterPro" id="IPR029044">
    <property type="entry name" value="Nucleotide-diphossugar_trans"/>
</dbReference>
<sequence length="267" mass="30059">MTPPGSKKVLVLVLLFLAISFFIFLHSYVAVPRTINEGSTAFATLLSSDDYLSGVAVLGYSLESSFHRPLLKIALVSTDVTQVTSLESYRDCLAYFGRVRPQRFSQTFSHVPSSEPPQVIYLDADMAVMGDISKLLQMNELSAVGDPQKVYFNSGGDQDLLRHFFIERATPTHRLHPIDPSYNVQQHWNWSPTRVKIMHYTGAKKPWNTSSADLEALPQQSQEDDPKSENICVPCFLRWHAMADELMRTAPPDARAVLEQSRKANTR</sequence>
<name>A0ABQ8UT43_9EUKA</name>
<keyword evidence="1" id="KW-0472">Membrane</keyword>
<proteinExistence type="predicted"/>
<accession>A0ABQ8UT43</accession>
<keyword evidence="1" id="KW-0812">Transmembrane</keyword>
<dbReference type="SUPFAM" id="SSF53448">
    <property type="entry name" value="Nucleotide-diphospho-sugar transferases"/>
    <property type="match status" value="1"/>
</dbReference>